<dbReference type="EMBL" id="JAIHNG010000139">
    <property type="protein sequence ID" value="KAI5953754.1"/>
    <property type="molecule type" value="Genomic_DNA"/>
</dbReference>
<keyword evidence="3" id="KW-1185">Reference proteome</keyword>
<gene>
    <name evidence="2" type="ORF">KGF57_003963</name>
</gene>
<accession>A0AAD5BC13</accession>
<keyword evidence="1" id="KW-0732">Signal</keyword>
<protein>
    <submittedName>
        <fullName evidence="2">Uncharacterized protein</fullName>
    </submittedName>
</protein>
<comment type="caution">
    <text evidence="2">The sequence shown here is derived from an EMBL/GenBank/DDBJ whole genome shotgun (WGS) entry which is preliminary data.</text>
</comment>
<reference evidence="2 3" key="1">
    <citation type="journal article" date="2022" name="DNA Res.">
        <title>Genome analysis of five recently described species of the CUG-Ser clade uncovers Candida theae as a new hybrid lineage with pathogenic potential in the Candida parapsilosis species complex.</title>
        <authorList>
            <person name="Mixao V."/>
            <person name="Del Olmo V."/>
            <person name="Hegedusova E."/>
            <person name="Saus E."/>
            <person name="Pryszcz L."/>
            <person name="Cillingova A."/>
            <person name="Nosek J."/>
            <person name="Gabaldon T."/>
        </authorList>
    </citation>
    <scope>NUCLEOTIDE SEQUENCE [LARGE SCALE GENOMIC DNA]</scope>
    <source>
        <strain evidence="2 3">CBS 12239</strain>
    </source>
</reference>
<evidence type="ECO:0000313" key="2">
    <source>
        <dbReference type="EMBL" id="KAI5953754.1"/>
    </source>
</evidence>
<feature type="chain" id="PRO_5041909445" evidence="1">
    <location>
        <begin position="19"/>
        <end position="283"/>
    </location>
</feature>
<dbReference type="RefSeq" id="XP_051607538.1">
    <property type="nucleotide sequence ID" value="XM_051753434.1"/>
</dbReference>
<dbReference type="AlphaFoldDB" id="A0AAD5BC13"/>
<proteinExistence type="predicted"/>
<name>A0AAD5BC13_9ASCO</name>
<sequence>MKSLFILLSLFFATFVFAQTGEVDLVSHAISITKRADEPSQAELQEVDQYLKQLVAAVTGNVTKRDNPALTAAFTALNKSGTGVQIVHGLATNSLTQGSTIKAIEEYISNNGLTKLLEAADNSGLAVSVVMRFFINYKMIPALWDIIVALYNNGVISVKRLDILGAIGSIIGTVQESIWSSVITLVNIVADPESICESLNKSGLGVSIVDDLFSTSDGKSFLITLITDLVNDGVITLGILLDALRASSFLQNTFTKVLSSSTNRKIIFIWAVNNLVSLIKYIF</sequence>
<organism evidence="2 3">
    <name type="scientific">Candida theae</name>
    <dbReference type="NCBI Taxonomy" id="1198502"/>
    <lineage>
        <taxon>Eukaryota</taxon>
        <taxon>Fungi</taxon>
        <taxon>Dikarya</taxon>
        <taxon>Ascomycota</taxon>
        <taxon>Saccharomycotina</taxon>
        <taxon>Pichiomycetes</taxon>
        <taxon>Debaryomycetaceae</taxon>
        <taxon>Candida/Lodderomyces clade</taxon>
        <taxon>Candida</taxon>
    </lineage>
</organism>
<evidence type="ECO:0000256" key="1">
    <source>
        <dbReference type="SAM" id="SignalP"/>
    </source>
</evidence>
<dbReference type="Proteomes" id="UP001204833">
    <property type="component" value="Unassembled WGS sequence"/>
</dbReference>
<dbReference type="GeneID" id="76152021"/>
<feature type="signal peptide" evidence="1">
    <location>
        <begin position="1"/>
        <end position="18"/>
    </location>
</feature>
<evidence type="ECO:0000313" key="3">
    <source>
        <dbReference type="Proteomes" id="UP001204833"/>
    </source>
</evidence>